<sequence>MLSRYAAYLNGIPTLLPLGCFLYTFIFASIQFK</sequence>
<organism evidence="2 3">
    <name type="scientific">Heterorhabditis bacteriophora</name>
    <name type="common">Entomopathogenic nematode worm</name>
    <dbReference type="NCBI Taxonomy" id="37862"/>
    <lineage>
        <taxon>Eukaryota</taxon>
        <taxon>Metazoa</taxon>
        <taxon>Ecdysozoa</taxon>
        <taxon>Nematoda</taxon>
        <taxon>Chromadorea</taxon>
        <taxon>Rhabditida</taxon>
        <taxon>Rhabditina</taxon>
        <taxon>Rhabditomorpha</taxon>
        <taxon>Strongyloidea</taxon>
        <taxon>Heterorhabditidae</taxon>
        <taxon>Heterorhabditis</taxon>
    </lineage>
</organism>
<feature type="transmembrane region" description="Helical" evidence="1">
    <location>
        <begin position="6"/>
        <end position="30"/>
    </location>
</feature>
<keyword evidence="2" id="KW-1185">Reference proteome</keyword>
<dbReference type="Proteomes" id="UP000095283">
    <property type="component" value="Unplaced"/>
</dbReference>
<accession>A0A1I7XH22</accession>
<protein>
    <submittedName>
        <fullName evidence="3">Uncharacterized protein</fullName>
    </submittedName>
</protein>
<keyword evidence="1" id="KW-1133">Transmembrane helix</keyword>
<dbReference type="AlphaFoldDB" id="A0A1I7XH22"/>
<name>A0A1I7XH22_HETBA</name>
<proteinExistence type="predicted"/>
<reference evidence="3" key="1">
    <citation type="submission" date="2016-11" db="UniProtKB">
        <authorList>
            <consortium name="WormBaseParasite"/>
        </authorList>
    </citation>
    <scope>IDENTIFICATION</scope>
</reference>
<keyword evidence="1" id="KW-0472">Membrane</keyword>
<keyword evidence="1" id="KW-0812">Transmembrane</keyword>
<evidence type="ECO:0000313" key="2">
    <source>
        <dbReference type="Proteomes" id="UP000095283"/>
    </source>
</evidence>
<evidence type="ECO:0000256" key="1">
    <source>
        <dbReference type="SAM" id="Phobius"/>
    </source>
</evidence>
<evidence type="ECO:0000313" key="3">
    <source>
        <dbReference type="WBParaSite" id="Hba_16986"/>
    </source>
</evidence>
<dbReference type="WBParaSite" id="Hba_16986">
    <property type="protein sequence ID" value="Hba_16986"/>
    <property type="gene ID" value="Hba_16986"/>
</dbReference>